<dbReference type="STRING" id="8153.ENSHBUP00000035315"/>
<feature type="region of interest" description="Disordered" evidence="2">
    <location>
        <begin position="198"/>
        <end position="228"/>
    </location>
</feature>
<evidence type="ECO:0000259" key="3">
    <source>
        <dbReference type="PROSITE" id="PS50835"/>
    </source>
</evidence>
<evidence type="ECO:0000313" key="5">
    <source>
        <dbReference type="Proteomes" id="UP000264840"/>
    </source>
</evidence>
<dbReference type="SUPFAM" id="SSF54452">
    <property type="entry name" value="MHC antigen-recognition domain"/>
    <property type="match status" value="1"/>
</dbReference>
<dbReference type="PANTHER" id="PTHR16675:SF237">
    <property type="entry name" value="MHC CLASS I ANTIGEN TRANSCRIPT VARIANT 1-RELATED"/>
    <property type="match status" value="1"/>
</dbReference>
<protein>
    <recommendedName>
        <fullName evidence="3">Ig-like domain-containing protein</fullName>
    </recommendedName>
</protein>
<dbReference type="InterPro" id="IPR011161">
    <property type="entry name" value="MHC_I-like_Ag-recog"/>
</dbReference>
<dbReference type="SMART" id="SM00407">
    <property type="entry name" value="IGc1"/>
    <property type="match status" value="1"/>
</dbReference>
<dbReference type="Gene3D" id="3.30.500.10">
    <property type="entry name" value="MHC class I-like antigen recognition-like"/>
    <property type="match status" value="1"/>
</dbReference>
<evidence type="ECO:0000313" key="4">
    <source>
        <dbReference type="Ensembl" id="ENSHBUP00000035315.1"/>
    </source>
</evidence>
<feature type="domain" description="Ig-like" evidence="3">
    <location>
        <begin position="94"/>
        <end position="186"/>
    </location>
</feature>
<dbReference type="GO" id="GO:0006955">
    <property type="term" value="P:immune response"/>
    <property type="evidence" value="ECO:0007669"/>
    <property type="project" value="TreeGrafter"/>
</dbReference>
<dbReference type="Pfam" id="PF07654">
    <property type="entry name" value="C1-set"/>
    <property type="match status" value="1"/>
</dbReference>
<reference evidence="4" key="1">
    <citation type="submission" date="2025-08" db="UniProtKB">
        <authorList>
            <consortium name="Ensembl"/>
        </authorList>
    </citation>
    <scope>IDENTIFICATION</scope>
</reference>
<name>A0A3Q2XIF4_HAPBU</name>
<dbReference type="InterPro" id="IPR050208">
    <property type="entry name" value="MHC_class-I_related"/>
</dbReference>
<dbReference type="PANTHER" id="PTHR16675">
    <property type="entry name" value="MHC CLASS I-RELATED"/>
    <property type="match status" value="1"/>
</dbReference>
<dbReference type="SUPFAM" id="SSF48726">
    <property type="entry name" value="Immunoglobulin"/>
    <property type="match status" value="1"/>
</dbReference>
<organism evidence="4 5">
    <name type="scientific">Haplochromis burtoni</name>
    <name type="common">Burton's mouthbrooder</name>
    <name type="synonym">Chromis burtoni</name>
    <dbReference type="NCBI Taxonomy" id="8153"/>
    <lineage>
        <taxon>Eukaryota</taxon>
        <taxon>Metazoa</taxon>
        <taxon>Chordata</taxon>
        <taxon>Craniata</taxon>
        <taxon>Vertebrata</taxon>
        <taxon>Euteleostomi</taxon>
        <taxon>Actinopterygii</taxon>
        <taxon>Neopterygii</taxon>
        <taxon>Teleostei</taxon>
        <taxon>Neoteleostei</taxon>
        <taxon>Acanthomorphata</taxon>
        <taxon>Ovalentaria</taxon>
        <taxon>Cichlomorphae</taxon>
        <taxon>Cichliformes</taxon>
        <taxon>Cichlidae</taxon>
        <taxon>African cichlids</taxon>
        <taxon>Pseudocrenilabrinae</taxon>
        <taxon>Haplochromini</taxon>
        <taxon>Haplochromis</taxon>
    </lineage>
</organism>
<reference evidence="4" key="2">
    <citation type="submission" date="2025-09" db="UniProtKB">
        <authorList>
            <consortium name="Ensembl"/>
        </authorList>
    </citation>
    <scope>IDENTIFICATION</scope>
</reference>
<dbReference type="InterPro" id="IPR013783">
    <property type="entry name" value="Ig-like_fold"/>
</dbReference>
<dbReference type="InterPro" id="IPR011162">
    <property type="entry name" value="MHC_I/II-like_Ag-recog"/>
</dbReference>
<dbReference type="InterPro" id="IPR003597">
    <property type="entry name" value="Ig_C1-set"/>
</dbReference>
<dbReference type="Ensembl" id="ENSHBUT00000030903.1">
    <property type="protein sequence ID" value="ENSHBUP00000035315.1"/>
    <property type="gene ID" value="ENSHBUG00000023401.1"/>
</dbReference>
<proteinExistence type="predicted"/>
<dbReference type="OMA" id="WNGNIAK"/>
<dbReference type="InterPro" id="IPR037055">
    <property type="entry name" value="MHC_I-like_Ag-recog_sf"/>
</dbReference>
<dbReference type="PROSITE" id="PS50835">
    <property type="entry name" value="IG_LIKE"/>
    <property type="match status" value="1"/>
</dbReference>
<dbReference type="InterPro" id="IPR007110">
    <property type="entry name" value="Ig-like_dom"/>
</dbReference>
<dbReference type="InterPro" id="IPR036179">
    <property type="entry name" value="Ig-like_dom_sf"/>
</dbReference>
<feature type="compositionally biased region" description="Pro residues" evidence="2">
    <location>
        <begin position="212"/>
        <end position="222"/>
    </location>
</feature>
<accession>A0A3Q2XIF4</accession>
<dbReference type="GeneTree" id="ENSGT01120000271828"/>
<dbReference type="FunFam" id="2.60.40.10:FF:000943">
    <property type="entry name" value="Classical MHC class I molecule, alpha-chain"/>
    <property type="match status" value="1"/>
</dbReference>
<dbReference type="Pfam" id="PF00129">
    <property type="entry name" value="MHC_I"/>
    <property type="match status" value="1"/>
</dbReference>
<dbReference type="Proteomes" id="UP000264840">
    <property type="component" value="Unplaced"/>
</dbReference>
<dbReference type="GO" id="GO:0005615">
    <property type="term" value="C:extracellular space"/>
    <property type="evidence" value="ECO:0007669"/>
    <property type="project" value="TreeGrafter"/>
</dbReference>
<sequence length="228" mass="25785">LAISLLDGCEWDENTGEVTSFLKFGYNGEDFLEFKLKTLRWIALKPEADIIKQTWNADTTINKDTVILLTEICPELLKMYVEYGKSSLQRTVLPSVSLLQKTPSSPVSCHATGFYPDRAKMFWRKDEDEIHEGVDCGEILPNNDGTFQMTVDVNVSSFIPEDWRRYDCVFQLSDVRDKIVTKMNVTVIKTNSGTNKILNDGLPIMTSKRPRPPSPQPPPPAYPGEHQG</sequence>
<evidence type="ECO:0000256" key="2">
    <source>
        <dbReference type="SAM" id="MobiDB-lite"/>
    </source>
</evidence>
<keyword evidence="1" id="KW-0325">Glycoprotein</keyword>
<evidence type="ECO:0000256" key="1">
    <source>
        <dbReference type="ARBA" id="ARBA00023180"/>
    </source>
</evidence>
<dbReference type="GO" id="GO:0009897">
    <property type="term" value="C:external side of plasma membrane"/>
    <property type="evidence" value="ECO:0007669"/>
    <property type="project" value="TreeGrafter"/>
</dbReference>
<dbReference type="Gene3D" id="2.60.40.10">
    <property type="entry name" value="Immunoglobulins"/>
    <property type="match status" value="1"/>
</dbReference>
<keyword evidence="5" id="KW-1185">Reference proteome</keyword>
<dbReference type="AlphaFoldDB" id="A0A3Q2XIF4"/>